<dbReference type="SUPFAM" id="SSF50985">
    <property type="entry name" value="RCC1/BLIP-II"/>
    <property type="match status" value="1"/>
</dbReference>
<proteinExistence type="predicted"/>
<dbReference type="OrthoDB" id="9796385at2"/>
<organism evidence="1 2">
    <name type="scientific">Ruminiclostridium papyrosolvens C7</name>
    <dbReference type="NCBI Taxonomy" id="1330534"/>
    <lineage>
        <taxon>Bacteria</taxon>
        <taxon>Bacillati</taxon>
        <taxon>Bacillota</taxon>
        <taxon>Clostridia</taxon>
        <taxon>Eubacteriales</taxon>
        <taxon>Oscillospiraceae</taxon>
        <taxon>Ruminiclostridium</taxon>
    </lineage>
</organism>
<dbReference type="STRING" id="1330534.L323_11680"/>
<evidence type="ECO:0000313" key="1">
    <source>
        <dbReference type="EMBL" id="EPR11515.1"/>
    </source>
</evidence>
<dbReference type="AlphaFoldDB" id="U4R227"/>
<dbReference type="EMBL" id="ATAY01000038">
    <property type="protein sequence ID" value="EPR11515.1"/>
    <property type="molecule type" value="Genomic_DNA"/>
</dbReference>
<dbReference type="Proteomes" id="UP000016860">
    <property type="component" value="Unassembled WGS sequence"/>
</dbReference>
<evidence type="ECO:0000313" key="2">
    <source>
        <dbReference type="Proteomes" id="UP000016860"/>
    </source>
</evidence>
<dbReference type="PATRIC" id="fig|1330534.3.peg.2327"/>
<reference evidence="1 2" key="1">
    <citation type="journal article" date="2013" name="Genome Announc.">
        <title>Draft Genome Sequence of the Cellulolytic Bacterium Clostridium papyrosolvens C7 (ATCC 700395).</title>
        <authorList>
            <person name="Zepeda V."/>
            <person name="Dassa B."/>
            <person name="Borovok I."/>
            <person name="Lamed R."/>
            <person name="Bayer E.A."/>
            <person name="Cate J.H."/>
        </authorList>
    </citation>
    <scope>NUCLEOTIDE SEQUENCE [LARGE SCALE GENOMIC DNA]</scope>
    <source>
        <strain evidence="1 2">C7</strain>
    </source>
</reference>
<name>U4R227_9FIRM</name>
<dbReference type="Pfam" id="PF13540">
    <property type="entry name" value="RCC1_2"/>
    <property type="match status" value="1"/>
</dbReference>
<dbReference type="RefSeq" id="WP_020815835.1">
    <property type="nucleotide sequence ID" value="NZ_ATAY01000038.1"/>
</dbReference>
<protein>
    <submittedName>
        <fullName evidence="1">Uncharacterized protein</fullName>
    </submittedName>
</protein>
<accession>U4R227</accession>
<sequence>MALESGLEGVAASTSSDNTSMALMNDGTIRAWGRNDCGKLGNEGKGCYDYAEYSFGNANGLTPISSYCTAVCTKDRKFNPVLKIKNINDFTKRSFTITYNTNEISAGSDLSKFTFVHMIGWGGLV</sequence>
<dbReference type="Gene3D" id="2.130.10.30">
    <property type="entry name" value="Regulator of chromosome condensation 1/beta-lactamase-inhibitor protein II"/>
    <property type="match status" value="1"/>
</dbReference>
<comment type="caution">
    <text evidence="1">The sequence shown here is derived from an EMBL/GenBank/DDBJ whole genome shotgun (WGS) entry which is preliminary data.</text>
</comment>
<dbReference type="InterPro" id="IPR009091">
    <property type="entry name" value="RCC1/BLIP-II"/>
</dbReference>
<gene>
    <name evidence="1" type="ORF">L323_11680</name>
</gene>